<dbReference type="NCBIfam" id="TIGR00177">
    <property type="entry name" value="molyb_syn"/>
    <property type="match status" value="1"/>
</dbReference>
<dbReference type="SUPFAM" id="SSF53218">
    <property type="entry name" value="Molybdenum cofactor biosynthesis proteins"/>
    <property type="match status" value="1"/>
</dbReference>
<evidence type="ECO:0000313" key="4">
    <source>
        <dbReference type="EMBL" id="QOR45574.1"/>
    </source>
</evidence>
<accession>A0A8A5UD55</accession>
<dbReference type="PROSITE" id="PS01078">
    <property type="entry name" value="MOCF_BIOSYNTHESIS_1"/>
    <property type="match status" value="1"/>
</dbReference>
<name>A0A7M1QVQ4_9ACTO</name>
<dbReference type="InterPro" id="IPR008284">
    <property type="entry name" value="MoCF_biosynth_CS"/>
</dbReference>
<dbReference type="PANTHER" id="PTHR43764">
    <property type="entry name" value="MOLYBDENUM COFACTOR BIOSYNTHESIS"/>
    <property type="match status" value="1"/>
</dbReference>
<accession>A0A7M1QVQ4</accession>
<evidence type="ECO:0000259" key="3">
    <source>
        <dbReference type="SMART" id="SM00852"/>
    </source>
</evidence>
<gene>
    <name evidence="4" type="ORF">INS88_10035</name>
</gene>
<organism evidence="4 5">
    <name type="scientific">Trueperella pecoris</name>
    <dbReference type="NCBI Taxonomy" id="2733571"/>
    <lineage>
        <taxon>Bacteria</taxon>
        <taxon>Bacillati</taxon>
        <taxon>Actinomycetota</taxon>
        <taxon>Actinomycetes</taxon>
        <taxon>Actinomycetales</taxon>
        <taxon>Actinomycetaceae</taxon>
        <taxon>Trueperella</taxon>
    </lineage>
</organism>
<evidence type="ECO:0000313" key="5">
    <source>
        <dbReference type="Proteomes" id="UP000595053"/>
    </source>
</evidence>
<dbReference type="UniPathway" id="UPA00344"/>
<dbReference type="SMART" id="SM00852">
    <property type="entry name" value="MoCF_biosynth"/>
    <property type="match status" value="1"/>
</dbReference>
<proteinExistence type="predicted"/>
<dbReference type="Pfam" id="PF00994">
    <property type="entry name" value="MoCF_biosynth"/>
    <property type="match status" value="1"/>
</dbReference>
<dbReference type="Proteomes" id="UP000595053">
    <property type="component" value="Chromosome"/>
</dbReference>
<dbReference type="PANTHER" id="PTHR43764:SF1">
    <property type="entry name" value="MOLYBDOPTERIN MOLYBDOTRANSFERASE"/>
    <property type="match status" value="1"/>
</dbReference>
<dbReference type="InterPro" id="IPR051920">
    <property type="entry name" value="MPT_Adenylyltrnsfr/MoaC-Rel"/>
</dbReference>
<dbReference type="CDD" id="cd00886">
    <property type="entry name" value="MogA_MoaB"/>
    <property type="match status" value="1"/>
</dbReference>
<protein>
    <submittedName>
        <fullName evidence="4">MogA/MoaB family molybdenum cofactor biosynthesis protein</fullName>
    </submittedName>
</protein>
<feature type="domain" description="MoaB/Mog" evidence="3">
    <location>
        <begin position="6"/>
        <end position="154"/>
    </location>
</feature>
<comment type="pathway">
    <text evidence="1">Cofactor biosynthesis; molybdopterin biosynthesis.</text>
</comment>
<dbReference type="RefSeq" id="WP_197551115.1">
    <property type="nucleotide sequence ID" value="NZ_CP063213.1"/>
</dbReference>
<dbReference type="InterPro" id="IPR036425">
    <property type="entry name" value="MoaB/Mog-like_dom_sf"/>
</dbReference>
<dbReference type="GO" id="GO:0006777">
    <property type="term" value="P:Mo-molybdopterin cofactor biosynthetic process"/>
    <property type="evidence" value="ECO:0007669"/>
    <property type="project" value="UniProtKB-KW"/>
</dbReference>
<dbReference type="Gene3D" id="3.40.980.10">
    <property type="entry name" value="MoaB/Mog-like domain"/>
    <property type="match status" value="1"/>
</dbReference>
<keyword evidence="2" id="KW-0501">Molybdenum cofactor biosynthesis</keyword>
<dbReference type="EMBL" id="CP063213">
    <property type="protein sequence ID" value="QOR45574.1"/>
    <property type="molecule type" value="Genomic_DNA"/>
</dbReference>
<evidence type="ECO:0000256" key="2">
    <source>
        <dbReference type="ARBA" id="ARBA00023150"/>
    </source>
</evidence>
<keyword evidence="5" id="KW-1185">Reference proteome</keyword>
<sequence>MSIKAAVITISDRSAEGLREDTSGPTAVRLLEEAGVKVIETAIVHDDVRAIAESVQTLAYDEVDLVITTGGTGISPQDYTARAMDPLLRFDIPGIPEAIRYQGIKKGVPGAILSRSRAGVMVLGRNRTLVINLPGSVGAVKDGMEVVIPLLDHAIDQMRGGDHVA</sequence>
<evidence type="ECO:0000256" key="1">
    <source>
        <dbReference type="ARBA" id="ARBA00005046"/>
    </source>
</evidence>
<dbReference type="InterPro" id="IPR001453">
    <property type="entry name" value="MoaB/Mog_dom"/>
</dbReference>
<dbReference type="AlphaFoldDB" id="A0A7M1QVQ4"/>
<reference evidence="4 5" key="1">
    <citation type="submission" date="2020-10" db="EMBL/GenBank/DDBJ databases">
        <title>Trueperella pecoris sp. nov. isolated from bovine and porcine specimens.</title>
        <authorList>
            <person name="Schoenecker L."/>
            <person name="Schnydrig P."/>
            <person name="Brodard I."/>
            <person name="Thomann A."/>
            <person name="Hemphill A."/>
            <person name="Rodriguez-Campos S."/>
            <person name="Perreten V."/>
            <person name="Jores J."/>
            <person name="Kittl S."/>
        </authorList>
    </citation>
    <scope>NUCLEOTIDE SEQUENCE [LARGE SCALE GENOMIC DNA]</scope>
    <source>
        <strain evidence="4 5">15A0121</strain>
    </source>
</reference>